<evidence type="ECO:0000256" key="9">
    <source>
        <dbReference type="ARBA" id="ARBA00022843"/>
    </source>
</evidence>
<dbReference type="GO" id="GO:0005737">
    <property type="term" value="C:cytoplasm"/>
    <property type="evidence" value="ECO:0007669"/>
    <property type="project" value="TreeGrafter"/>
</dbReference>
<evidence type="ECO:0000256" key="14">
    <source>
        <dbReference type="ARBA" id="ARBA00042456"/>
    </source>
</evidence>
<evidence type="ECO:0000256" key="5">
    <source>
        <dbReference type="ARBA" id="ARBA00022737"/>
    </source>
</evidence>
<dbReference type="SUPFAM" id="SSF56112">
    <property type="entry name" value="Protein kinase-like (PK-like)"/>
    <property type="match status" value="1"/>
</dbReference>
<dbReference type="Proteomes" id="UP000192578">
    <property type="component" value="Unassembled WGS sequence"/>
</dbReference>
<dbReference type="GO" id="GO:0003743">
    <property type="term" value="F:translation initiation factor activity"/>
    <property type="evidence" value="ECO:0007669"/>
    <property type="project" value="UniProtKB-KW"/>
</dbReference>
<comment type="catalytic activity">
    <reaction evidence="17">
        <text>L-threonyl-[protein] + ATP = O-phospho-L-threonyl-[protein] + ADP + H(+)</text>
        <dbReference type="Rhea" id="RHEA:46608"/>
        <dbReference type="Rhea" id="RHEA-COMP:11060"/>
        <dbReference type="Rhea" id="RHEA-COMP:11605"/>
        <dbReference type="ChEBI" id="CHEBI:15378"/>
        <dbReference type="ChEBI" id="CHEBI:30013"/>
        <dbReference type="ChEBI" id="CHEBI:30616"/>
        <dbReference type="ChEBI" id="CHEBI:61977"/>
        <dbReference type="ChEBI" id="CHEBI:456216"/>
        <dbReference type="EC" id="2.7.11.1"/>
    </reaction>
    <physiologicalReaction direction="left-to-right" evidence="17">
        <dbReference type="Rhea" id="RHEA:46609"/>
    </physiologicalReaction>
</comment>
<evidence type="ECO:0000256" key="2">
    <source>
        <dbReference type="ARBA" id="ARBA00022527"/>
    </source>
</evidence>
<keyword evidence="23" id="KW-1185">Reference proteome</keyword>
<evidence type="ECO:0000256" key="12">
    <source>
        <dbReference type="ARBA" id="ARBA00037982"/>
    </source>
</evidence>
<evidence type="ECO:0000256" key="18">
    <source>
        <dbReference type="ARBA" id="ARBA00048977"/>
    </source>
</evidence>
<evidence type="ECO:0000259" key="21">
    <source>
        <dbReference type="PROSITE" id="PS50011"/>
    </source>
</evidence>
<dbReference type="CDD" id="cd13996">
    <property type="entry name" value="STKc_EIF2AK"/>
    <property type="match status" value="1"/>
</dbReference>
<comment type="subunit">
    <text evidence="16">Synthesized in an inactive form that binds to the N-terminal domain of CDC37. Has to be associated with a multiprotein complex containing Hsp90, CDC37 and PPP5C for maturation and activation by autophosphorylation. The phosphatase PPP5C modulates this activation. Homodimer; homodimerizes in presence of heme, forming a disulfide-linked inactive homodimer. Interacts with DELE1; binds both to full-length DELE1 and processed form of DELE1 (S-DELE1) in response to stress, leading to activate its protein kinase activity and trigger the integrated stress response (ISR).</text>
</comment>
<keyword evidence="4" id="KW-0808">Transferase</keyword>
<dbReference type="Pfam" id="PF22949">
    <property type="entry name" value="HRI2_3H"/>
    <property type="match status" value="1"/>
</dbReference>
<feature type="binding site" evidence="19">
    <location>
        <position position="164"/>
    </location>
    <ligand>
        <name>ATP</name>
        <dbReference type="ChEBI" id="CHEBI:30616"/>
    </ligand>
</feature>
<dbReference type="Gene3D" id="1.10.510.10">
    <property type="entry name" value="Transferase(Phosphotransferase) domain 1"/>
    <property type="match status" value="1"/>
</dbReference>
<dbReference type="PROSITE" id="PS00107">
    <property type="entry name" value="PROTEIN_KINASE_ATP"/>
    <property type="match status" value="1"/>
</dbReference>
<dbReference type="PANTHER" id="PTHR11042:SF160">
    <property type="entry name" value="EUKARYOTIC TRANSLATION INITIATION FACTOR 2-ALPHA KINASE 1"/>
    <property type="match status" value="1"/>
</dbReference>
<keyword evidence="22" id="KW-0396">Initiation factor</keyword>
<evidence type="ECO:0000256" key="20">
    <source>
        <dbReference type="SAM" id="MobiDB-lite"/>
    </source>
</evidence>
<evidence type="ECO:0000256" key="4">
    <source>
        <dbReference type="ARBA" id="ARBA00022679"/>
    </source>
</evidence>
<evidence type="ECO:0000256" key="15">
    <source>
        <dbReference type="ARBA" id="ARBA00042914"/>
    </source>
</evidence>
<dbReference type="InterPro" id="IPR050339">
    <property type="entry name" value="CC_SR_Kinase"/>
</dbReference>
<evidence type="ECO:0000313" key="22">
    <source>
        <dbReference type="EMBL" id="OQV16559.1"/>
    </source>
</evidence>
<reference evidence="23" key="1">
    <citation type="submission" date="2017-01" db="EMBL/GenBank/DDBJ databases">
        <title>Comparative genomics of anhydrobiosis in the tardigrade Hypsibius dujardini.</title>
        <authorList>
            <person name="Yoshida Y."/>
            <person name="Koutsovoulos G."/>
            <person name="Laetsch D."/>
            <person name="Stevens L."/>
            <person name="Kumar S."/>
            <person name="Horikawa D."/>
            <person name="Ishino K."/>
            <person name="Komine S."/>
            <person name="Tomita M."/>
            <person name="Blaxter M."/>
            <person name="Arakawa K."/>
        </authorList>
    </citation>
    <scope>NUCLEOTIDE SEQUENCE [LARGE SCALE GENOMIC DNA]</scope>
    <source>
        <strain evidence="23">Z151</strain>
    </source>
</reference>
<evidence type="ECO:0000256" key="3">
    <source>
        <dbReference type="ARBA" id="ARBA00022553"/>
    </source>
</evidence>
<evidence type="ECO:0000256" key="16">
    <source>
        <dbReference type="ARBA" id="ARBA00046654"/>
    </source>
</evidence>
<dbReference type="InterPro" id="IPR011009">
    <property type="entry name" value="Kinase-like_dom_sf"/>
</dbReference>
<keyword evidence="22" id="KW-0648">Protein biosynthesis</keyword>
<evidence type="ECO:0000256" key="1">
    <source>
        <dbReference type="ARBA" id="ARBA00012513"/>
    </source>
</evidence>
<comment type="similarity">
    <text evidence="12">Belongs to the protein kinase superfamily. Ser/Thr protein kinase family. GCN2 subfamily.</text>
</comment>
<keyword evidence="8 19" id="KW-0067">ATP-binding</keyword>
<evidence type="ECO:0000313" key="23">
    <source>
        <dbReference type="Proteomes" id="UP000192578"/>
    </source>
</evidence>
<keyword evidence="5" id="KW-0677">Repeat</keyword>
<feature type="region of interest" description="Disordered" evidence="20">
    <location>
        <begin position="279"/>
        <end position="330"/>
    </location>
</feature>
<keyword evidence="10" id="KW-1015">Disulfide bond</keyword>
<feature type="domain" description="Protein kinase" evidence="21">
    <location>
        <begin position="128"/>
        <end position="561"/>
    </location>
</feature>
<dbReference type="OrthoDB" id="1405469at2759"/>
<keyword evidence="3" id="KW-0597">Phosphoprotein</keyword>
<evidence type="ECO:0000256" key="11">
    <source>
        <dbReference type="ARBA" id="ARBA00023193"/>
    </source>
</evidence>
<comment type="caution">
    <text evidence="22">The sequence shown here is derived from an EMBL/GenBank/DDBJ whole genome shotgun (WGS) entry which is preliminary data.</text>
</comment>
<dbReference type="InterPro" id="IPR017441">
    <property type="entry name" value="Protein_kinase_ATP_BS"/>
</dbReference>
<keyword evidence="9" id="KW-0832">Ubl conjugation</keyword>
<dbReference type="PANTHER" id="PTHR11042">
    <property type="entry name" value="EUKARYOTIC TRANSLATION INITIATION FACTOR 2-ALPHA KINASE EIF2-ALPHA KINASE -RELATED"/>
    <property type="match status" value="1"/>
</dbReference>
<comment type="catalytic activity">
    <reaction evidence="18">
        <text>L-seryl-[protein] + ATP = O-phospho-L-seryl-[protein] + ADP + H(+)</text>
        <dbReference type="Rhea" id="RHEA:17989"/>
        <dbReference type="Rhea" id="RHEA-COMP:9863"/>
        <dbReference type="Rhea" id="RHEA-COMP:11604"/>
        <dbReference type="ChEBI" id="CHEBI:15378"/>
        <dbReference type="ChEBI" id="CHEBI:29999"/>
        <dbReference type="ChEBI" id="CHEBI:30616"/>
        <dbReference type="ChEBI" id="CHEBI:83421"/>
        <dbReference type="ChEBI" id="CHEBI:456216"/>
        <dbReference type="EC" id="2.7.11.1"/>
    </reaction>
    <physiologicalReaction direction="left-to-right" evidence="18">
        <dbReference type="Rhea" id="RHEA:17990"/>
    </physiologicalReaction>
</comment>
<keyword evidence="7 22" id="KW-0418">Kinase</keyword>
<gene>
    <name evidence="22" type="ORF">BV898_09234</name>
</gene>
<dbReference type="AlphaFoldDB" id="A0A1W0WMZ3"/>
<evidence type="ECO:0000256" key="17">
    <source>
        <dbReference type="ARBA" id="ARBA00048659"/>
    </source>
</evidence>
<dbReference type="PROSITE" id="PS50011">
    <property type="entry name" value="PROTEIN_KINASE_DOM"/>
    <property type="match status" value="1"/>
</dbReference>
<evidence type="ECO:0000256" key="6">
    <source>
        <dbReference type="ARBA" id="ARBA00022741"/>
    </source>
</evidence>
<dbReference type="SMART" id="SM00220">
    <property type="entry name" value="S_TKc"/>
    <property type="match status" value="1"/>
</dbReference>
<dbReference type="Pfam" id="PF00069">
    <property type="entry name" value="Pkinase"/>
    <property type="match status" value="2"/>
</dbReference>
<evidence type="ECO:0000256" key="19">
    <source>
        <dbReference type="PROSITE-ProRule" id="PRU10141"/>
    </source>
</evidence>
<evidence type="ECO:0000256" key="10">
    <source>
        <dbReference type="ARBA" id="ARBA00023157"/>
    </source>
</evidence>
<sequence length="598" mass="66561">MANDVASVADHLKSLTTNPSVMSVSILVSTLVEELCSFYEHDPHRKEILFHVVCDQLVEMSLLSPLAYLDELAAIRARYRETFIKIIDLGQEMAAKQASKLKNLGIPLTKGTDAGHFVVMPSRYQEEFEELKLIGHGGFGRVYQARHRVDGQEYAVKKVPLPRKSSRENILKIFREVKVLAGLHHKHVVGYNAAWLELDSDNASCPSTPKHASTSQRQQVDLDMSFAPAPFDCSSHPAQLRPRTAFPLADSIAKELEKQKSRGQEDDSNDDSIVFVRTDSEQDMASKLSTSSPEAPVAPPPPPPAQRSRHQSESSKKRQKASTTVPSDAEAMQFPTTIQFQTATISQTPVVLFIQMELCGKTLRDWMRDRNANALGWDGTLVEGGTGREVDVVDCNRILKHVLKGIEYIHSKGLIHRDLKPRNIFFHMQDNRVMIGDFGLARKDLVAGHDGDLIPSPDLSTRRLSAGVGTVTYSSPEQLHGSAYDLKSDMFSLGIVMFELLSPFATEMERAICLSGLRSGRICPEFTAKYPAHSRVIRRLLQTDPKERPAARDILSSDIFVNKDLIIQTLSLQLSMQQAELNTLQAVLAERTFPGVTE</sequence>
<evidence type="ECO:0000256" key="8">
    <source>
        <dbReference type="ARBA" id="ARBA00022840"/>
    </source>
</evidence>
<dbReference type="InterPro" id="IPR054521">
    <property type="entry name" value="HRI2_3H"/>
</dbReference>
<dbReference type="InterPro" id="IPR008271">
    <property type="entry name" value="Ser/Thr_kinase_AS"/>
</dbReference>
<dbReference type="GO" id="GO:0004694">
    <property type="term" value="F:eukaryotic translation initiation factor 2alpha kinase activity"/>
    <property type="evidence" value="ECO:0007669"/>
    <property type="project" value="TreeGrafter"/>
</dbReference>
<protein>
    <recommendedName>
        <fullName evidence="13">Eukaryotic translation initiation factor 2-alpha kinase 1</fullName>
        <ecNumber evidence="1">2.7.11.1</ecNumber>
    </recommendedName>
    <alternativeName>
        <fullName evidence="15">Heme-regulated eukaryotic initiation factor eIF-2-alpha kinase</fullName>
    </alternativeName>
    <alternativeName>
        <fullName evidence="14">Hemin-sensitive initiation factor 2-alpha kinase</fullName>
    </alternativeName>
</protein>
<organism evidence="22 23">
    <name type="scientific">Hypsibius exemplaris</name>
    <name type="common">Freshwater tardigrade</name>
    <dbReference type="NCBI Taxonomy" id="2072580"/>
    <lineage>
        <taxon>Eukaryota</taxon>
        <taxon>Metazoa</taxon>
        <taxon>Ecdysozoa</taxon>
        <taxon>Tardigrada</taxon>
        <taxon>Eutardigrada</taxon>
        <taxon>Parachela</taxon>
        <taxon>Hypsibioidea</taxon>
        <taxon>Hypsibiidae</taxon>
        <taxon>Hypsibius</taxon>
    </lineage>
</organism>
<dbReference type="GO" id="GO:0005634">
    <property type="term" value="C:nucleus"/>
    <property type="evidence" value="ECO:0007669"/>
    <property type="project" value="TreeGrafter"/>
</dbReference>
<keyword evidence="6 19" id="KW-0547">Nucleotide-binding</keyword>
<dbReference type="EMBL" id="MTYJ01000072">
    <property type="protein sequence ID" value="OQV16559.1"/>
    <property type="molecule type" value="Genomic_DNA"/>
</dbReference>
<accession>A0A1W0WMZ3</accession>
<keyword evidence="11" id="KW-0652">Protein synthesis inhibitor</keyword>
<dbReference type="EC" id="2.7.11.1" evidence="1"/>
<keyword evidence="2" id="KW-0723">Serine/threonine-protein kinase</keyword>
<feature type="compositionally biased region" description="Pro residues" evidence="20">
    <location>
        <begin position="296"/>
        <end position="305"/>
    </location>
</feature>
<dbReference type="InterPro" id="IPR000719">
    <property type="entry name" value="Prot_kinase_dom"/>
</dbReference>
<evidence type="ECO:0000256" key="7">
    <source>
        <dbReference type="ARBA" id="ARBA00022777"/>
    </source>
</evidence>
<dbReference type="GO" id="GO:0017148">
    <property type="term" value="P:negative regulation of translation"/>
    <property type="evidence" value="ECO:0007669"/>
    <property type="project" value="UniProtKB-KW"/>
</dbReference>
<proteinExistence type="inferred from homology"/>
<dbReference type="Gene3D" id="3.30.200.20">
    <property type="entry name" value="Phosphorylase Kinase, domain 1"/>
    <property type="match status" value="1"/>
</dbReference>
<dbReference type="PROSITE" id="PS00108">
    <property type="entry name" value="PROTEIN_KINASE_ST"/>
    <property type="match status" value="1"/>
</dbReference>
<name>A0A1W0WMZ3_HYPEX</name>
<dbReference type="GO" id="GO:0005524">
    <property type="term" value="F:ATP binding"/>
    <property type="evidence" value="ECO:0007669"/>
    <property type="project" value="UniProtKB-UniRule"/>
</dbReference>
<evidence type="ECO:0000256" key="13">
    <source>
        <dbReference type="ARBA" id="ARBA00040433"/>
    </source>
</evidence>